<keyword evidence="14" id="KW-1185">Reference proteome</keyword>
<dbReference type="GO" id="GO:0005634">
    <property type="term" value="C:nucleus"/>
    <property type="evidence" value="ECO:0007669"/>
    <property type="project" value="TreeGrafter"/>
</dbReference>
<evidence type="ECO:0000256" key="1">
    <source>
        <dbReference type="ARBA" id="ARBA00013203"/>
    </source>
</evidence>
<evidence type="ECO:0000256" key="10">
    <source>
        <dbReference type="ARBA" id="ARBA00051680"/>
    </source>
</evidence>
<dbReference type="GO" id="GO:0004712">
    <property type="term" value="F:protein serine/threonine/tyrosine kinase activity"/>
    <property type="evidence" value="ECO:0007669"/>
    <property type="project" value="UniProtKB-EC"/>
</dbReference>
<proteinExistence type="inferred from homology"/>
<dbReference type="Pfam" id="PF00069">
    <property type="entry name" value="Pkinase"/>
    <property type="match status" value="1"/>
</dbReference>
<comment type="catalytic activity">
    <reaction evidence="9">
        <text>L-threonyl-[protein] + ATP = O-phospho-L-threonyl-[protein] + ADP + H(+)</text>
        <dbReference type="Rhea" id="RHEA:46608"/>
        <dbReference type="Rhea" id="RHEA-COMP:11060"/>
        <dbReference type="Rhea" id="RHEA-COMP:11605"/>
        <dbReference type="ChEBI" id="CHEBI:15378"/>
        <dbReference type="ChEBI" id="CHEBI:30013"/>
        <dbReference type="ChEBI" id="CHEBI:30616"/>
        <dbReference type="ChEBI" id="CHEBI:61977"/>
        <dbReference type="ChEBI" id="CHEBI:456216"/>
        <dbReference type="EC" id="2.7.12.1"/>
    </reaction>
</comment>
<dbReference type="AlphaFoldDB" id="A0AA87ZMK6"/>
<evidence type="ECO:0000256" key="8">
    <source>
        <dbReference type="ARBA" id="ARBA00049003"/>
    </source>
</evidence>
<dbReference type="GO" id="GO:0004674">
    <property type="term" value="F:protein serine/threonine kinase activity"/>
    <property type="evidence" value="ECO:0007669"/>
    <property type="project" value="UniProtKB-KW"/>
</dbReference>
<dbReference type="InterPro" id="IPR008271">
    <property type="entry name" value="Ser/Thr_kinase_AS"/>
</dbReference>
<evidence type="ECO:0000256" key="11">
    <source>
        <dbReference type="SAM" id="MobiDB-lite"/>
    </source>
</evidence>
<keyword evidence="4" id="KW-0547">Nucleotide-binding</keyword>
<feature type="domain" description="Protein kinase" evidence="12">
    <location>
        <begin position="72"/>
        <end position="397"/>
    </location>
</feature>
<evidence type="ECO:0000256" key="4">
    <source>
        <dbReference type="ARBA" id="ARBA00022741"/>
    </source>
</evidence>
<feature type="region of interest" description="Disordered" evidence="11">
    <location>
        <begin position="1"/>
        <end position="58"/>
    </location>
</feature>
<dbReference type="FunFam" id="1.10.510.10:FF:000612">
    <property type="entry name" value="Serine/threonine-protein kinase AFC2"/>
    <property type="match status" value="1"/>
</dbReference>
<dbReference type="Gene3D" id="3.30.200.20">
    <property type="entry name" value="Phosphorylase Kinase, domain 1"/>
    <property type="match status" value="1"/>
</dbReference>
<dbReference type="PROSITE" id="PS00108">
    <property type="entry name" value="PROTEIN_KINASE_ST"/>
    <property type="match status" value="1"/>
</dbReference>
<accession>A0AA87ZMK6</accession>
<dbReference type="FunFam" id="3.30.200.20:FF:000463">
    <property type="entry name" value="Serine/threonine-protein kinase AFC2"/>
    <property type="match status" value="1"/>
</dbReference>
<comment type="catalytic activity">
    <reaction evidence="10">
        <text>L-tyrosyl-[protein] + ATP = O-phospho-L-tyrosyl-[protein] + ADP + H(+)</text>
        <dbReference type="Rhea" id="RHEA:10596"/>
        <dbReference type="Rhea" id="RHEA-COMP:10136"/>
        <dbReference type="Rhea" id="RHEA-COMP:20101"/>
        <dbReference type="ChEBI" id="CHEBI:15378"/>
        <dbReference type="ChEBI" id="CHEBI:30616"/>
        <dbReference type="ChEBI" id="CHEBI:46858"/>
        <dbReference type="ChEBI" id="CHEBI:61978"/>
        <dbReference type="ChEBI" id="CHEBI:456216"/>
        <dbReference type="EC" id="2.7.12.1"/>
    </reaction>
</comment>
<keyword evidence="3" id="KW-0808">Transferase</keyword>
<dbReference type="GO" id="GO:0005524">
    <property type="term" value="F:ATP binding"/>
    <property type="evidence" value="ECO:0007669"/>
    <property type="project" value="UniProtKB-KW"/>
</dbReference>
<dbReference type="PROSITE" id="PS50011">
    <property type="entry name" value="PROTEIN_KINASE_DOM"/>
    <property type="match status" value="1"/>
</dbReference>
<name>A0AA87ZMK6_FICCA</name>
<keyword evidence="2" id="KW-0723">Serine/threonine-protein kinase</keyword>
<dbReference type="InterPro" id="IPR011009">
    <property type="entry name" value="Kinase-like_dom_sf"/>
</dbReference>
<evidence type="ECO:0000256" key="2">
    <source>
        <dbReference type="ARBA" id="ARBA00022527"/>
    </source>
</evidence>
<evidence type="ECO:0000313" key="14">
    <source>
        <dbReference type="Proteomes" id="UP001187192"/>
    </source>
</evidence>
<evidence type="ECO:0000259" key="12">
    <source>
        <dbReference type="PROSITE" id="PS50011"/>
    </source>
</evidence>
<dbReference type="SUPFAM" id="SSF56112">
    <property type="entry name" value="Protein kinase-like (PK-like)"/>
    <property type="match status" value="1"/>
</dbReference>
<dbReference type="CDD" id="cd14134">
    <property type="entry name" value="PKc_CLK"/>
    <property type="match status" value="1"/>
</dbReference>
<dbReference type="Proteomes" id="UP001187192">
    <property type="component" value="Unassembled WGS sequence"/>
</dbReference>
<organism evidence="13 14">
    <name type="scientific">Ficus carica</name>
    <name type="common">Common fig</name>
    <dbReference type="NCBI Taxonomy" id="3494"/>
    <lineage>
        <taxon>Eukaryota</taxon>
        <taxon>Viridiplantae</taxon>
        <taxon>Streptophyta</taxon>
        <taxon>Embryophyta</taxon>
        <taxon>Tracheophyta</taxon>
        <taxon>Spermatophyta</taxon>
        <taxon>Magnoliopsida</taxon>
        <taxon>eudicotyledons</taxon>
        <taxon>Gunneridae</taxon>
        <taxon>Pentapetalae</taxon>
        <taxon>rosids</taxon>
        <taxon>fabids</taxon>
        <taxon>Rosales</taxon>
        <taxon>Moraceae</taxon>
        <taxon>Ficeae</taxon>
        <taxon>Ficus</taxon>
    </lineage>
</organism>
<evidence type="ECO:0000256" key="5">
    <source>
        <dbReference type="ARBA" id="ARBA00022777"/>
    </source>
</evidence>
<sequence>MVGIERAEEEYGRARKRPRSAWDVGPSKPEAQRALVPRNDGSGRHAASPPKREDDRDGHYVFNLGENLTPRYKILGKMGEGTFGRVLECWDRQTKEYVAIKVVRSIRKYRDAAMIEVDILQLLAKQDKGSSGCVQIRNWFDYRNHICIVFEKLGPSLFDFLKRNKYHPFPVDLVREIGRQLLESVAYMHELRLIHTDLKPENILLVSSEYVKLPGYKRGSTEEMQYRFLPKSSAIKLIDFGSTAFDNQNHSSIVSTRHYRAPEVILGLGWTYPCDMWSIGCILVELCSGEALFQTHENLEHLAMMERVLGPIPEHMVRRANRGAEKYFKRGAQLNWPEGAVSRESIRAVKKLDCLKDLAWRHVDSSRSSLVDLLHGLLKYDPSERFTARQALDHPFFRNPT</sequence>
<comment type="similarity">
    <text evidence="7">Belongs to the protein kinase superfamily. CMGC Ser/Thr protein kinase family. Lammer subfamily.</text>
</comment>
<keyword evidence="5" id="KW-0418">Kinase</keyword>
<dbReference type="SMART" id="SM00220">
    <property type="entry name" value="S_TKc"/>
    <property type="match status" value="1"/>
</dbReference>
<feature type="compositionally biased region" description="Basic and acidic residues" evidence="11">
    <location>
        <begin position="1"/>
        <end position="13"/>
    </location>
</feature>
<dbReference type="PANTHER" id="PTHR45646">
    <property type="entry name" value="SERINE/THREONINE-PROTEIN KINASE DOA-RELATED"/>
    <property type="match status" value="1"/>
</dbReference>
<dbReference type="EMBL" id="BTGU01000010">
    <property type="protein sequence ID" value="GMN39899.1"/>
    <property type="molecule type" value="Genomic_DNA"/>
</dbReference>
<protein>
    <recommendedName>
        <fullName evidence="1">dual-specificity kinase</fullName>
        <ecNumber evidence="1">2.7.12.1</ecNumber>
    </recommendedName>
</protein>
<comment type="catalytic activity">
    <reaction evidence="8">
        <text>L-seryl-[protein] + ATP = O-phospho-L-seryl-[protein] + ADP + H(+)</text>
        <dbReference type="Rhea" id="RHEA:17989"/>
        <dbReference type="Rhea" id="RHEA-COMP:9863"/>
        <dbReference type="Rhea" id="RHEA-COMP:11604"/>
        <dbReference type="ChEBI" id="CHEBI:15378"/>
        <dbReference type="ChEBI" id="CHEBI:29999"/>
        <dbReference type="ChEBI" id="CHEBI:30616"/>
        <dbReference type="ChEBI" id="CHEBI:83421"/>
        <dbReference type="ChEBI" id="CHEBI:456216"/>
        <dbReference type="EC" id="2.7.12.1"/>
    </reaction>
</comment>
<reference evidence="13" key="1">
    <citation type="submission" date="2023-07" db="EMBL/GenBank/DDBJ databases">
        <title>draft genome sequence of fig (Ficus carica).</title>
        <authorList>
            <person name="Takahashi T."/>
            <person name="Nishimura K."/>
        </authorList>
    </citation>
    <scope>NUCLEOTIDE SEQUENCE</scope>
</reference>
<dbReference type="Gene3D" id="1.10.510.10">
    <property type="entry name" value="Transferase(Phosphotransferase) domain 1"/>
    <property type="match status" value="1"/>
</dbReference>
<evidence type="ECO:0000256" key="3">
    <source>
        <dbReference type="ARBA" id="ARBA00022679"/>
    </source>
</evidence>
<evidence type="ECO:0000256" key="9">
    <source>
        <dbReference type="ARBA" id="ARBA00049308"/>
    </source>
</evidence>
<evidence type="ECO:0000256" key="7">
    <source>
        <dbReference type="ARBA" id="ARBA00037966"/>
    </source>
</evidence>
<dbReference type="PANTHER" id="PTHR45646:SF11">
    <property type="entry name" value="SERINE_THREONINE-PROTEIN KINASE DOA"/>
    <property type="match status" value="1"/>
</dbReference>
<keyword evidence="6" id="KW-0067">ATP-binding</keyword>
<comment type="caution">
    <text evidence="13">The sequence shown here is derived from an EMBL/GenBank/DDBJ whole genome shotgun (WGS) entry which is preliminary data.</text>
</comment>
<dbReference type="InterPro" id="IPR000719">
    <property type="entry name" value="Prot_kinase_dom"/>
</dbReference>
<dbReference type="EC" id="2.7.12.1" evidence="1"/>
<evidence type="ECO:0000313" key="13">
    <source>
        <dbReference type="EMBL" id="GMN39899.1"/>
    </source>
</evidence>
<dbReference type="InterPro" id="IPR051175">
    <property type="entry name" value="CLK_kinases"/>
</dbReference>
<evidence type="ECO:0000256" key="6">
    <source>
        <dbReference type="ARBA" id="ARBA00022840"/>
    </source>
</evidence>
<gene>
    <name evidence="13" type="ORF">TIFTF001_009130</name>
</gene>